<comment type="caution">
    <text evidence="1">The sequence shown here is derived from an EMBL/GenBank/DDBJ whole genome shotgun (WGS) entry which is preliminary data.</text>
</comment>
<name>A0A8J2IZR5_9HEXA</name>
<proteinExistence type="predicted"/>
<dbReference type="OrthoDB" id="6767342at2759"/>
<reference evidence="1" key="1">
    <citation type="submission" date="2021-06" db="EMBL/GenBank/DDBJ databases">
        <authorList>
            <person name="Hodson N. C."/>
            <person name="Mongue J. A."/>
            <person name="Jaron S. K."/>
        </authorList>
    </citation>
    <scope>NUCLEOTIDE SEQUENCE</scope>
</reference>
<organism evidence="1 2">
    <name type="scientific">Allacma fusca</name>
    <dbReference type="NCBI Taxonomy" id="39272"/>
    <lineage>
        <taxon>Eukaryota</taxon>
        <taxon>Metazoa</taxon>
        <taxon>Ecdysozoa</taxon>
        <taxon>Arthropoda</taxon>
        <taxon>Hexapoda</taxon>
        <taxon>Collembola</taxon>
        <taxon>Symphypleona</taxon>
        <taxon>Sminthuridae</taxon>
        <taxon>Allacma</taxon>
    </lineage>
</organism>
<evidence type="ECO:0000313" key="1">
    <source>
        <dbReference type="EMBL" id="CAG7659127.1"/>
    </source>
</evidence>
<sequence>MIALKPQFKPAIPDVSRFSSWEKFVRSTVWFQRALLAFKGERITGEITGKEFLQAETLCWGKVQSDSFGDDLKILRGGKLPASSRLRNLSPAID</sequence>
<accession>A0A8J2IZR5</accession>
<dbReference type="Proteomes" id="UP000708208">
    <property type="component" value="Unassembled WGS sequence"/>
</dbReference>
<dbReference type="EMBL" id="CAJVCH010005816">
    <property type="protein sequence ID" value="CAG7659127.1"/>
    <property type="molecule type" value="Genomic_DNA"/>
</dbReference>
<keyword evidence="2" id="KW-1185">Reference proteome</keyword>
<dbReference type="AlphaFoldDB" id="A0A8J2IZR5"/>
<gene>
    <name evidence="1" type="ORF">AFUS01_LOCUS1045</name>
</gene>
<evidence type="ECO:0000313" key="2">
    <source>
        <dbReference type="Proteomes" id="UP000708208"/>
    </source>
</evidence>
<feature type="non-terminal residue" evidence="1">
    <location>
        <position position="94"/>
    </location>
</feature>
<protein>
    <submittedName>
        <fullName evidence="1">Uncharacterized protein</fullName>
    </submittedName>
</protein>